<dbReference type="EMBL" id="CP001291">
    <property type="protein sequence ID" value="ACK72935.1"/>
    <property type="molecule type" value="Genomic_DNA"/>
</dbReference>
<gene>
    <name evidence="2" type="ordered locus">PCC7424_4573</name>
</gene>
<dbReference type="NCBIfam" id="TIGR02122">
    <property type="entry name" value="TRAP_TAXI"/>
    <property type="match status" value="1"/>
</dbReference>
<dbReference type="OrthoDB" id="252197at2"/>
<keyword evidence="1" id="KW-1133">Transmembrane helix</keyword>
<evidence type="ECO:0000256" key="1">
    <source>
        <dbReference type="SAM" id="Phobius"/>
    </source>
</evidence>
<dbReference type="KEGG" id="cyc:PCC7424_4573"/>
<dbReference type="CDD" id="cd13520">
    <property type="entry name" value="PBP2_TAXI_TRAP"/>
    <property type="match status" value="1"/>
</dbReference>
<dbReference type="HOGENOM" id="CLU_033215_6_1_3"/>
<dbReference type="PANTHER" id="PTHR42941">
    <property type="entry name" value="SLL1037 PROTEIN"/>
    <property type="match status" value="1"/>
</dbReference>
<dbReference type="InterPro" id="IPR011852">
    <property type="entry name" value="TRAP_TAXI"/>
</dbReference>
<reference evidence="3" key="1">
    <citation type="journal article" date="2011" name="MBio">
        <title>Novel metabolic attributes of the genus Cyanothece, comprising a group of unicellular nitrogen-fixing Cyanobacteria.</title>
        <authorList>
            <person name="Bandyopadhyay A."/>
            <person name="Elvitigala T."/>
            <person name="Welsh E."/>
            <person name="Stockel J."/>
            <person name="Liberton M."/>
            <person name="Min H."/>
            <person name="Sherman L.A."/>
            <person name="Pakrasi H.B."/>
        </authorList>
    </citation>
    <scope>NUCLEOTIDE SEQUENCE [LARGE SCALE GENOMIC DNA]</scope>
    <source>
        <strain evidence="3">PCC 7424</strain>
    </source>
</reference>
<keyword evidence="2" id="KW-0675">Receptor</keyword>
<name>B7KAG1_GLOC7</name>
<dbReference type="eggNOG" id="COG2358">
    <property type="taxonomic scope" value="Bacteria"/>
</dbReference>
<dbReference type="AlphaFoldDB" id="B7KAG1"/>
<feature type="transmembrane region" description="Helical" evidence="1">
    <location>
        <begin position="9"/>
        <end position="30"/>
    </location>
</feature>
<organism evidence="2 3">
    <name type="scientific">Gloeothece citriformis (strain PCC 7424)</name>
    <name type="common">Cyanothece sp. (strain PCC 7424)</name>
    <dbReference type="NCBI Taxonomy" id="65393"/>
    <lineage>
        <taxon>Bacteria</taxon>
        <taxon>Bacillati</taxon>
        <taxon>Cyanobacteriota</taxon>
        <taxon>Cyanophyceae</taxon>
        <taxon>Oscillatoriophycideae</taxon>
        <taxon>Chroococcales</taxon>
        <taxon>Aphanothecaceae</taxon>
        <taxon>Gloeothece</taxon>
        <taxon>Gloeothece citriformis</taxon>
    </lineage>
</organism>
<accession>B7KAG1</accession>
<keyword evidence="3" id="KW-1185">Reference proteome</keyword>
<dbReference type="Gene3D" id="3.40.190.10">
    <property type="entry name" value="Periplasmic binding protein-like II"/>
    <property type="match status" value="2"/>
</dbReference>
<proteinExistence type="predicted"/>
<evidence type="ECO:0000313" key="2">
    <source>
        <dbReference type="EMBL" id="ACK72935.1"/>
    </source>
</evidence>
<dbReference type="Proteomes" id="UP000002384">
    <property type="component" value="Chromosome"/>
</dbReference>
<dbReference type="Pfam" id="PF16868">
    <property type="entry name" value="NMT1_3"/>
    <property type="match status" value="1"/>
</dbReference>
<keyword evidence="1" id="KW-0812">Transmembrane</keyword>
<dbReference type="PANTHER" id="PTHR42941:SF1">
    <property type="entry name" value="SLL1037 PROTEIN"/>
    <property type="match status" value="1"/>
</dbReference>
<protein>
    <submittedName>
        <fullName evidence="2">TRAP transporter solute receptor, TAXI family</fullName>
    </submittedName>
</protein>
<sequence length="446" mass="50517">MKKLSYKKITLPVLIIVITVLIVFTVNWILNHQKVDTLILATGNEKGQYYAFGKALSKVVKKHNSKINIEVLSSEGSKQNVDWLKKEKAQLAIVQSDTLLSPSIEVVSLLFPEVFHLLVREEKGIKSFSDLKGKKIALMSKKSGSYALFEVLSHHYGLKPSEFIPLSMSLDEAIRALETGKVDAMFQVIALGNPNITRLLQNRNIELVSIDQGAALQLLVPALENTIIPKGTYNGAIPIPENDLSTVGVRATLVTDRQIESSLIYEITRILYEARNELVKENVQAAMISLPNSTDQIGFAFHPGAKTYYDHDRPSFIVEYAEPISLGMSVVVLCFSGLWQLRIWIQGKKKNRADVYNIQLIELIEKINQAQNLKELREIQVQLWEIFEKVIIDLDYDRISAESFQSFTFPWNVALKSIHHRETLLSTIQDHQLWKDNSVAKNHQNL</sequence>
<dbReference type="SUPFAM" id="SSF53850">
    <property type="entry name" value="Periplasmic binding protein-like II"/>
    <property type="match status" value="1"/>
</dbReference>
<keyword evidence="1" id="KW-0472">Membrane</keyword>
<dbReference type="RefSeq" id="WP_015956518.1">
    <property type="nucleotide sequence ID" value="NC_011729.1"/>
</dbReference>
<evidence type="ECO:0000313" key="3">
    <source>
        <dbReference type="Proteomes" id="UP000002384"/>
    </source>
</evidence>